<dbReference type="Gene3D" id="1.10.1660.10">
    <property type="match status" value="1"/>
</dbReference>
<keyword evidence="1" id="KW-0678">Repressor</keyword>
<dbReference type="PANTHER" id="PTHR30204">
    <property type="entry name" value="REDOX-CYCLING DRUG-SENSING TRANSCRIPTIONAL ACTIVATOR SOXR"/>
    <property type="match status" value="1"/>
</dbReference>
<dbReference type="InterPro" id="IPR047057">
    <property type="entry name" value="MerR_fam"/>
</dbReference>
<dbReference type="GO" id="GO:0003700">
    <property type="term" value="F:DNA-binding transcription factor activity"/>
    <property type="evidence" value="ECO:0007669"/>
    <property type="project" value="InterPro"/>
</dbReference>
<dbReference type="KEGG" id="byl:A4V09_18090"/>
<accession>A0A1C7ID07</accession>
<dbReference type="OrthoDB" id="9773308at2"/>
<dbReference type="Pfam" id="PF13411">
    <property type="entry name" value="MerR_1"/>
    <property type="match status" value="1"/>
</dbReference>
<dbReference type="RefSeq" id="WP_065543611.1">
    <property type="nucleotide sequence ID" value="NZ_CP015405.2"/>
</dbReference>
<evidence type="ECO:0000256" key="2">
    <source>
        <dbReference type="ARBA" id="ARBA00023015"/>
    </source>
</evidence>
<gene>
    <name evidence="6" type="ORF">A4V09_18090</name>
</gene>
<dbReference type="PROSITE" id="PS50937">
    <property type="entry name" value="HTH_MERR_2"/>
    <property type="match status" value="1"/>
</dbReference>
<evidence type="ECO:0000259" key="5">
    <source>
        <dbReference type="PROSITE" id="PS50937"/>
    </source>
</evidence>
<keyword evidence="7" id="KW-1185">Reference proteome</keyword>
<evidence type="ECO:0000256" key="4">
    <source>
        <dbReference type="ARBA" id="ARBA00023163"/>
    </source>
</evidence>
<keyword evidence="3" id="KW-0238">DNA-binding</keyword>
<name>A0A1C7ID07_9FIRM</name>
<organism evidence="6 7">
    <name type="scientific">Blautia pseudococcoides</name>
    <dbReference type="NCBI Taxonomy" id="1796616"/>
    <lineage>
        <taxon>Bacteria</taxon>
        <taxon>Bacillati</taxon>
        <taxon>Bacillota</taxon>
        <taxon>Clostridia</taxon>
        <taxon>Lachnospirales</taxon>
        <taxon>Lachnospiraceae</taxon>
        <taxon>Blautia</taxon>
    </lineage>
</organism>
<keyword evidence="2" id="KW-0805">Transcription regulation</keyword>
<dbReference type="AlphaFoldDB" id="A0A1C7ID07"/>
<dbReference type="GO" id="GO:0003677">
    <property type="term" value="F:DNA binding"/>
    <property type="evidence" value="ECO:0007669"/>
    <property type="project" value="UniProtKB-KW"/>
</dbReference>
<dbReference type="EMBL" id="CP015405">
    <property type="protein sequence ID" value="ANU77485.1"/>
    <property type="molecule type" value="Genomic_DNA"/>
</dbReference>
<evidence type="ECO:0000313" key="7">
    <source>
        <dbReference type="Proteomes" id="UP000092574"/>
    </source>
</evidence>
<proteinExistence type="predicted"/>
<dbReference type="PANTHER" id="PTHR30204:SF69">
    <property type="entry name" value="MERR-FAMILY TRANSCRIPTIONAL REGULATOR"/>
    <property type="match status" value="1"/>
</dbReference>
<evidence type="ECO:0000256" key="1">
    <source>
        <dbReference type="ARBA" id="ARBA00022491"/>
    </source>
</evidence>
<dbReference type="SUPFAM" id="SSF46955">
    <property type="entry name" value="Putative DNA-binding domain"/>
    <property type="match status" value="1"/>
</dbReference>
<dbReference type="Proteomes" id="UP000092574">
    <property type="component" value="Chromosome"/>
</dbReference>
<dbReference type="STRING" id="1796616.A4V09_18090"/>
<dbReference type="PROSITE" id="PS00552">
    <property type="entry name" value="HTH_MERR_1"/>
    <property type="match status" value="1"/>
</dbReference>
<dbReference type="InterPro" id="IPR000551">
    <property type="entry name" value="MerR-type_HTH_dom"/>
</dbReference>
<sequence>MKKQELIPIGVLSKITNVHIQSLRYYEKIGILKPAYIDMESRYRYYSFSQIKIVEAIQYCVELDIPLKDFNIFISDSEQTIDYATLIAYGRKAAYTKIEAIKNKMKHFDIIEHDMLHSQKCKENTIVTSFLPQKTYYLLPYCGTQTEPAFRNIVIQLLKEIHTSGYKAGYDISLLAKFKNNSTEQYVGSDILDYTGEPNDKKNILSIPAGNQYCLKRGQSDILDAPDIFKQYLKNVNSFIAIETDFFSEKYAYYEPDYEIRCIIQ</sequence>
<keyword evidence="4" id="KW-0804">Transcription</keyword>
<evidence type="ECO:0000313" key="6">
    <source>
        <dbReference type="EMBL" id="ANU77485.1"/>
    </source>
</evidence>
<feature type="domain" description="HTH merR-type" evidence="5">
    <location>
        <begin position="6"/>
        <end position="76"/>
    </location>
</feature>
<evidence type="ECO:0000256" key="3">
    <source>
        <dbReference type="ARBA" id="ARBA00023125"/>
    </source>
</evidence>
<dbReference type="InterPro" id="IPR009061">
    <property type="entry name" value="DNA-bd_dom_put_sf"/>
</dbReference>
<protein>
    <recommendedName>
        <fullName evidence="5">HTH merR-type domain-containing protein</fullName>
    </recommendedName>
</protein>
<dbReference type="SMART" id="SM00422">
    <property type="entry name" value="HTH_MERR"/>
    <property type="match status" value="1"/>
</dbReference>
<reference evidence="6" key="1">
    <citation type="submission" date="2017-04" db="EMBL/GenBank/DDBJ databases">
        <title>Complete Genome Sequences of Twelve Strains of a Stable Defined Moderately Diverse Mouse Microbiota 2 (sDMDMm2).</title>
        <authorList>
            <person name="Uchimura Y."/>
            <person name="Wyss M."/>
            <person name="Brugiroux S."/>
            <person name="Limenitakis J.P."/>
            <person name="Stecher B."/>
            <person name="McCoy K.D."/>
            <person name="Macpherson A.J."/>
        </authorList>
    </citation>
    <scope>NUCLEOTIDE SEQUENCE</scope>
    <source>
        <strain evidence="6">YL58</strain>
    </source>
</reference>